<evidence type="ECO:0000313" key="4">
    <source>
        <dbReference type="EMBL" id="MBV7391980.1"/>
    </source>
</evidence>
<accession>A0ABS6TGN0</accession>
<dbReference type="RefSeq" id="WP_218327196.1">
    <property type="nucleotide sequence ID" value="NZ_JAHUZB010000007.1"/>
</dbReference>
<dbReference type="InterPro" id="IPR041698">
    <property type="entry name" value="Methyltransf_25"/>
</dbReference>
<dbReference type="EMBL" id="JAHUZB010000007">
    <property type="protein sequence ID" value="MBV7391980.1"/>
    <property type="molecule type" value="Genomic_DNA"/>
</dbReference>
<comment type="caution">
    <text evidence="4">The sequence shown here is derived from an EMBL/GenBank/DDBJ whole genome shotgun (WGS) entry which is preliminary data.</text>
</comment>
<dbReference type="PANTHER" id="PTHR43861">
    <property type="entry name" value="TRANS-ACONITATE 2-METHYLTRANSFERASE-RELATED"/>
    <property type="match status" value="1"/>
</dbReference>
<dbReference type="PANTHER" id="PTHR43861:SF1">
    <property type="entry name" value="TRANS-ACONITATE 2-METHYLTRANSFERASE"/>
    <property type="match status" value="1"/>
</dbReference>
<protein>
    <submittedName>
        <fullName evidence="4">Class I SAM-dependent methyltransferase</fullName>
    </submittedName>
</protein>
<dbReference type="GO" id="GO:0032259">
    <property type="term" value="P:methylation"/>
    <property type="evidence" value="ECO:0007669"/>
    <property type="project" value="UniProtKB-KW"/>
</dbReference>
<dbReference type="CDD" id="cd02440">
    <property type="entry name" value="AdoMet_MTases"/>
    <property type="match status" value="1"/>
</dbReference>
<evidence type="ECO:0000313" key="5">
    <source>
        <dbReference type="Proteomes" id="UP000774130"/>
    </source>
</evidence>
<reference evidence="4 5" key="1">
    <citation type="submission" date="2021-06" db="EMBL/GenBank/DDBJ databases">
        <title>Enterococcus alishanensis sp. nov., a novel lactic acid bacterium isolated from fresh coffee beans.</title>
        <authorList>
            <person name="Chen Y.-S."/>
        </authorList>
    </citation>
    <scope>NUCLEOTIDE SEQUENCE [LARGE SCALE GENOMIC DNA]</scope>
    <source>
        <strain evidence="4 5">ALS3</strain>
    </source>
</reference>
<name>A0ABS6TGN0_9ENTE</name>
<evidence type="ECO:0000256" key="1">
    <source>
        <dbReference type="ARBA" id="ARBA00022603"/>
    </source>
</evidence>
<keyword evidence="2" id="KW-0808">Transferase</keyword>
<sequence length="247" mass="28535">MKDLYQNFAQDYDEFGEISGYLGAEELFFEKLFTENQVETVLDCACGTGQHLYMLNKLGFQMMGSDYSPAMLAVASKNLTERKTKIPLRQADFRFLEDAFNETFDSIICLTTSLPHLHSDEDLLTALKSMYQRLNPNGLLVLTQGMTDFTLALPPVEVVVNRPDFSRIFIKSHDENFQKIQVLDLYHSPERLEENQYDIIYKIILAADYRKLLRQAGYSDVQIYGDYQKTAYDKNSPRMIVVARKKD</sequence>
<evidence type="ECO:0000259" key="3">
    <source>
        <dbReference type="Pfam" id="PF13649"/>
    </source>
</evidence>
<feature type="domain" description="Methyltransferase" evidence="3">
    <location>
        <begin position="41"/>
        <end position="138"/>
    </location>
</feature>
<proteinExistence type="predicted"/>
<keyword evidence="1 4" id="KW-0489">Methyltransferase</keyword>
<organism evidence="4 5">
    <name type="scientific">Enterococcus alishanensis</name>
    <dbReference type="NCBI Taxonomy" id="1303817"/>
    <lineage>
        <taxon>Bacteria</taxon>
        <taxon>Bacillati</taxon>
        <taxon>Bacillota</taxon>
        <taxon>Bacilli</taxon>
        <taxon>Lactobacillales</taxon>
        <taxon>Enterococcaceae</taxon>
        <taxon>Enterococcus</taxon>
    </lineage>
</organism>
<gene>
    <name evidence="4" type="ORF">KUA55_14965</name>
</gene>
<dbReference type="GO" id="GO:0008168">
    <property type="term" value="F:methyltransferase activity"/>
    <property type="evidence" value="ECO:0007669"/>
    <property type="project" value="UniProtKB-KW"/>
</dbReference>
<dbReference type="Proteomes" id="UP000774130">
    <property type="component" value="Unassembled WGS sequence"/>
</dbReference>
<evidence type="ECO:0000256" key="2">
    <source>
        <dbReference type="ARBA" id="ARBA00022679"/>
    </source>
</evidence>
<keyword evidence="5" id="KW-1185">Reference proteome</keyword>
<dbReference type="Pfam" id="PF13649">
    <property type="entry name" value="Methyltransf_25"/>
    <property type="match status" value="1"/>
</dbReference>